<comment type="caution">
    <text evidence="1">The sequence shown here is derived from an EMBL/GenBank/DDBJ whole genome shotgun (WGS) entry which is preliminary data.</text>
</comment>
<gene>
    <name evidence="1" type="primary">Abcc1_1</name>
    <name evidence="1" type="ORF">CEXT_495941</name>
</gene>
<feature type="non-terminal residue" evidence="1">
    <location>
        <position position="1"/>
    </location>
</feature>
<keyword evidence="2" id="KW-1185">Reference proteome</keyword>
<evidence type="ECO:0000313" key="2">
    <source>
        <dbReference type="Proteomes" id="UP001054945"/>
    </source>
</evidence>
<organism evidence="1 2">
    <name type="scientific">Caerostris extrusa</name>
    <name type="common">Bark spider</name>
    <name type="synonym">Caerostris bankana</name>
    <dbReference type="NCBI Taxonomy" id="172846"/>
    <lineage>
        <taxon>Eukaryota</taxon>
        <taxon>Metazoa</taxon>
        <taxon>Ecdysozoa</taxon>
        <taxon>Arthropoda</taxon>
        <taxon>Chelicerata</taxon>
        <taxon>Arachnida</taxon>
        <taxon>Araneae</taxon>
        <taxon>Araneomorphae</taxon>
        <taxon>Entelegynae</taxon>
        <taxon>Araneoidea</taxon>
        <taxon>Araneidae</taxon>
        <taxon>Caerostris</taxon>
    </lineage>
</organism>
<accession>A0AAV4USG0</accession>
<dbReference type="Proteomes" id="UP001054945">
    <property type="component" value="Unassembled WGS sequence"/>
</dbReference>
<dbReference type="Gene3D" id="3.40.50.300">
    <property type="entry name" value="P-loop containing nucleotide triphosphate hydrolases"/>
    <property type="match status" value="1"/>
</dbReference>
<proteinExistence type="predicted"/>
<protein>
    <submittedName>
        <fullName evidence="1">Multidrug resistance-associated protein 1</fullName>
    </submittedName>
</protein>
<dbReference type="AlphaFoldDB" id="A0AAV4USG0"/>
<dbReference type="EMBL" id="BPLR01013384">
    <property type="protein sequence ID" value="GIY60851.1"/>
    <property type="molecule type" value="Genomic_DNA"/>
</dbReference>
<reference evidence="1 2" key="1">
    <citation type="submission" date="2021-06" db="EMBL/GenBank/DDBJ databases">
        <title>Caerostris extrusa draft genome.</title>
        <authorList>
            <person name="Kono N."/>
            <person name="Arakawa K."/>
        </authorList>
    </citation>
    <scope>NUCLEOTIDE SEQUENCE [LARGE SCALE GENOMIC DNA]</scope>
</reference>
<name>A0AAV4USG0_CAEEX</name>
<dbReference type="InterPro" id="IPR027417">
    <property type="entry name" value="P-loop_NTPase"/>
</dbReference>
<sequence>DAFSFYWYSEAKFGSKTGEYTDDELWTALDLANLRTSIPYLDCAVGDYLSPKERYLFSVARCLLKKPKIVFIDDLENADSNQVLLFPESTVLLFCGEPISDFYGRIIRLMSGEVIEEDFYSS</sequence>
<dbReference type="SUPFAM" id="SSF52540">
    <property type="entry name" value="P-loop containing nucleoside triphosphate hydrolases"/>
    <property type="match status" value="1"/>
</dbReference>
<evidence type="ECO:0000313" key="1">
    <source>
        <dbReference type="EMBL" id="GIY60851.1"/>
    </source>
</evidence>